<dbReference type="GO" id="GO:0019941">
    <property type="term" value="P:modification-dependent protein catabolic process"/>
    <property type="evidence" value="ECO:0007669"/>
    <property type="project" value="InterPro"/>
</dbReference>
<dbReference type="GO" id="GO:0005524">
    <property type="term" value="F:ATP binding"/>
    <property type="evidence" value="ECO:0007669"/>
    <property type="project" value="TreeGrafter"/>
</dbReference>
<dbReference type="Proteomes" id="UP000034201">
    <property type="component" value="Unassembled WGS sequence"/>
</dbReference>
<dbReference type="Pfam" id="PF03136">
    <property type="entry name" value="Pup_ligase"/>
    <property type="match status" value="1"/>
</dbReference>
<dbReference type="GO" id="GO:0000502">
    <property type="term" value="C:proteasome complex"/>
    <property type="evidence" value="ECO:0007669"/>
    <property type="project" value="UniProtKB-KW"/>
</dbReference>
<reference evidence="1 2" key="1">
    <citation type="journal article" date="2015" name="Nature">
        <title>rRNA introns, odd ribosomes, and small enigmatic genomes across a large radiation of phyla.</title>
        <authorList>
            <person name="Brown C.T."/>
            <person name="Hug L.A."/>
            <person name="Thomas B.C."/>
            <person name="Sharon I."/>
            <person name="Castelle C.J."/>
            <person name="Singh A."/>
            <person name="Wilkins M.J."/>
            <person name="Williams K.H."/>
            <person name="Banfield J.F."/>
        </authorList>
    </citation>
    <scope>NUCLEOTIDE SEQUENCE [LARGE SCALE GENOMIC DNA]</scope>
</reference>
<comment type="caution">
    <text evidence="1">The sequence shown here is derived from an EMBL/GenBank/DDBJ whole genome shotgun (WGS) entry which is preliminary data.</text>
</comment>
<evidence type="ECO:0000313" key="2">
    <source>
        <dbReference type="Proteomes" id="UP000034201"/>
    </source>
</evidence>
<organism evidence="1 2">
    <name type="scientific">Candidatus Adlerbacteria bacterium GW2011_GWC1_50_9</name>
    <dbReference type="NCBI Taxonomy" id="1618608"/>
    <lineage>
        <taxon>Bacteria</taxon>
        <taxon>Candidatus Adleribacteriota</taxon>
    </lineage>
</organism>
<dbReference type="InterPro" id="IPR004347">
    <property type="entry name" value="Pup_ligase/deamidase"/>
</dbReference>
<dbReference type="GO" id="GO:0010498">
    <property type="term" value="P:proteasomal protein catabolic process"/>
    <property type="evidence" value="ECO:0007669"/>
    <property type="project" value="InterPro"/>
</dbReference>
<proteinExistence type="predicted"/>
<name>A0A0G1YWK8_9BACT</name>
<sequence length="489" mass="56112">MGEEWEMAILAKTERGKPTPQVTHRHIELLFECLPHYLYPKALPKSGRRYLPNGALLYVDTGGHVEYATAEGKYPESIVICSKAGEITIREAAEAVNKHPDLQKGGVALAVFKNNAAQNGLSYGVHENYLTRRNEFTVPDRKLLWRIGWFLGTRMIFTGNGWIGITEKGSLFFSLSQRIRFIHHGVSSGTTSERAIINTRDDMMVDSTRFRRLHIISGDTTIFQAATYLKFGTADLVLDMIEEGYLREFPFGEFSDGQILEGLHVYARDPSLRVTYRGLNAIDRQEWYYERACRYYKECGNLTESRKRMLEMWRAAIQAARSERPEEVLTSIAGWAAKYMFLEKNRERLKYTYEDPLKKIAVPIRRGGEKTVEDIRTVLAHVKSIDYDFDRISPMGLGLFMEERGLTERIVPEEKVLRARMGPIPGETRAYPRGKELAWAYQQILKGAVIEVNADWDYVRITFADKSSVRISHANPFDTSLNHYRNLNS</sequence>
<evidence type="ECO:0000313" key="1">
    <source>
        <dbReference type="EMBL" id="KKW19392.1"/>
    </source>
</evidence>
<dbReference type="PANTHER" id="PTHR42307:SF2">
    <property type="entry name" value="PUP DEAMIDASE_DEPUPYLASE"/>
    <property type="match status" value="1"/>
</dbReference>
<dbReference type="EMBL" id="LCQQ01000058">
    <property type="protein sequence ID" value="KKW19392.1"/>
    <property type="molecule type" value="Genomic_DNA"/>
</dbReference>
<dbReference type="GO" id="GO:0070490">
    <property type="term" value="P:protein pupylation"/>
    <property type="evidence" value="ECO:0007669"/>
    <property type="project" value="TreeGrafter"/>
</dbReference>
<keyword evidence="1" id="KW-0647">Proteasome</keyword>
<protein>
    <submittedName>
        <fullName evidence="1">Proteasome component</fullName>
    </submittedName>
</protein>
<dbReference type="PANTHER" id="PTHR42307">
    <property type="entry name" value="PUP DEAMIDASE/DEPUPYLASE"/>
    <property type="match status" value="1"/>
</dbReference>
<accession>A0A0G1YWK8</accession>
<dbReference type="AlphaFoldDB" id="A0A0G1YWK8"/>
<gene>
    <name evidence="1" type="ORF">UY61_C0058G0003</name>
</gene>